<comment type="caution">
    <text evidence="1">The sequence shown here is derived from an EMBL/GenBank/DDBJ whole genome shotgun (WGS) entry which is preliminary data.</text>
</comment>
<sequence length="284" mass="34001">MNHSDQPLTTKFIDPLTDYGFRFYFASEPRKEILIEFLNDLFEGERYIEDLEYTPTEHDGDVPADKRVMFDLNCRGRNNEHFIIEMQRVRQEFFRDRALYYTSRLIQRLLSKGGESNQYELPAVYLIGVLEFRMDDNEKEQYFYDIALTDKITGKQFYNKLGFKFLELSNFVKEEHQLESYRDKWMYLLKHMHKMDRLPTFLDKRVFQKIFSIAEVSKLTTEERMAYEASLKAKWDTQNAFAYLEKKSREEEKRNIAREFKKLGVPIADIAKGTGLSIEEIEKL</sequence>
<dbReference type="Proteomes" id="UP000290848">
    <property type="component" value="Unassembled WGS sequence"/>
</dbReference>
<dbReference type="AlphaFoldDB" id="A0A4Q0M4D7"/>
<dbReference type="EMBL" id="RXOC01000015">
    <property type="protein sequence ID" value="RXF67755.1"/>
    <property type="molecule type" value="Genomic_DNA"/>
</dbReference>
<organism evidence="1 2">
    <name type="scientific">Arcticibacter tournemirensis</name>
    <dbReference type="NCBI Taxonomy" id="699437"/>
    <lineage>
        <taxon>Bacteria</taxon>
        <taxon>Pseudomonadati</taxon>
        <taxon>Bacteroidota</taxon>
        <taxon>Sphingobacteriia</taxon>
        <taxon>Sphingobacteriales</taxon>
        <taxon>Sphingobacteriaceae</taxon>
        <taxon>Arcticibacter</taxon>
    </lineage>
</organism>
<dbReference type="PANTHER" id="PTHR41317:SF1">
    <property type="entry name" value="PD-(D_E)XK NUCLEASE FAMILY TRANSPOSASE"/>
    <property type="match status" value="1"/>
</dbReference>
<gene>
    <name evidence="1" type="ORF">EKH83_18190</name>
</gene>
<proteinExistence type="predicted"/>
<dbReference type="Pfam" id="PF12784">
    <property type="entry name" value="PDDEXK_2"/>
    <property type="match status" value="1"/>
</dbReference>
<dbReference type="PANTHER" id="PTHR41317">
    <property type="entry name" value="PD-(D_E)XK NUCLEASE FAMILY TRANSPOSASE"/>
    <property type="match status" value="1"/>
</dbReference>
<dbReference type="RefSeq" id="WP_128770888.1">
    <property type="nucleotide sequence ID" value="NZ_RXOC01000015.1"/>
</dbReference>
<protein>
    <submittedName>
        <fullName evidence="1">Rpn family recombination-promoting nuclease/putative transposase</fullName>
    </submittedName>
</protein>
<dbReference type="NCBIfam" id="TIGR01784">
    <property type="entry name" value="T_den_put_tspse"/>
    <property type="match status" value="1"/>
</dbReference>
<evidence type="ECO:0000313" key="1">
    <source>
        <dbReference type="EMBL" id="RXF67755.1"/>
    </source>
</evidence>
<accession>A0A4Q0M4D7</accession>
<dbReference type="InterPro" id="IPR010106">
    <property type="entry name" value="RpnA"/>
</dbReference>
<name>A0A4Q0M4D7_9SPHI</name>
<reference evidence="1 2" key="1">
    <citation type="submission" date="2018-12" db="EMBL/GenBank/DDBJ databases">
        <title>The Draft Genome Sequence of the Soil Bacterium Pedobacter tournemirensis R1.</title>
        <authorList>
            <person name="He J."/>
        </authorList>
    </citation>
    <scope>NUCLEOTIDE SEQUENCE [LARGE SCALE GENOMIC DNA]</scope>
    <source>
        <strain evidence="1 2">R1</strain>
    </source>
</reference>
<evidence type="ECO:0000313" key="2">
    <source>
        <dbReference type="Proteomes" id="UP000290848"/>
    </source>
</evidence>